<comment type="caution">
    <text evidence="2">The sequence shown here is derived from an EMBL/GenBank/DDBJ whole genome shotgun (WGS) entry which is preliminary data.</text>
</comment>
<protein>
    <submittedName>
        <fullName evidence="2">Uncharacterized protein</fullName>
    </submittedName>
</protein>
<reference evidence="2" key="2">
    <citation type="submission" date="2020-09" db="EMBL/GenBank/DDBJ databases">
        <authorList>
            <person name="Sun Q."/>
            <person name="Ohkuma M."/>
        </authorList>
    </citation>
    <scope>NUCLEOTIDE SEQUENCE</scope>
    <source>
        <strain evidence="2">JCM 4346</strain>
    </source>
</reference>
<gene>
    <name evidence="2" type="ORF">GCM10010251_25560</name>
</gene>
<dbReference type="EMBL" id="BMSX01000005">
    <property type="protein sequence ID" value="GGR08781.1"/>
    <property type="molecule type" value="Genomic_DNA"/>
</dbReference>
<dbReference type="AlphaFoldDB" id="A0A918C6W6"/>
<sequence length="135" mass="14785">MVPRYHLESPASLVDGLEVLVDTLTMDRARVCGPSLGLRDRAVLRSAPSRPCASSRTGGHERRGAIDPCRAGDGLERMLGDDLRLPPHRYRHQVLVVIAGTDALLRTSHRTTGRPRVTSNDRTWRTGNAHGMSVA</sequence>
<organism evidence="2 3">
    <name type="scientific">Streptomyces aurantiogriseus</name>
    <dbReference type="NCBI Taxonomy" id="66870"/>
    <lineage>
        <taxon>Bacteria</taxon>
        <taxon>Bacillati</taxon>
        <taxon>Actinomycetota</taxon>
        <taxon>Actinomycetes</taxon>
        <taxon>Kitasatosporales</taxon>
        <taxon>Streptomycetaceae</taxon>
        <taxon>Streptomyces</taxon>
    </lineage>
</organism>
<name>A0A918C6W6_9ACTN</name>
<evidence type="ECO:0000313" key="3">
    <source>
        <dbReference type="Proteomes" id="UP000658320"/>
    </source>
</evidence>
<evidence type="ECO:0000256" key="1">
    <source>
        <dbReference type="SAM" id="MobiDB-lite"/>
    </source>
</evidence>
<dbReference type="Proteomes" id="UP000658320">
    <property type="component" value="Unassembled WGS sequence"/>
</dbReference>
<evidence type="ECO:0000313" key="2">
    <source>
        <dbReference type="EMBL" id="GGR08781.1"/>
    </source>
</evidence>
<proteinExistence type="predicted"/>
<accession>A0A918C6W6</accession>
<keyword evidence="3" id="KW-1185">Reference proteome</keyword>
<reference evidence="2" key="1">
    <citation type="journal article" date="2014" name="Int. J. Syst. Evol. Microbiol.">
        <title>Complete genome sequence of Corynebacterium casei LMG S-19264T (=DSM 44701T), isolated from a smear-ripened cheese.</title>
        <authorList>
            <consortium name="US DOE Joint Genome Institute (JGI-PGF)"/>
            <person name="Walter F."/>
            <person name="Albersmeier A."/>
            <person name="Kalinowski J."/>
            <person name="Ruckert C."/>
        </authorList>
    </citation>
    <scope>NUCLEOTIDE SEQUENCE</scope>
    <source>
        <strain evidence="2">JCM 4346</strain>
    </source>
</reference>
<feature type="region of interest" description="Disordered" evidence="1">
    <location>
        <begin position="110"/>
        <end position="135"/>
    </location>
</feature>
<feature type="region of interest" description="Disordered" evidence="1">
    <location>
        <begin position="49"/>
        <end position="68"/>
    </location>
</feature>